<dbReference type="EMBL" id="VOFY01000005">
    <property type="protein sequence ID" value="KAA8592095.1"/>
    <property type="molecule type" value="Genomic_DNA"/>
</dbReference>
<dbReference type="AlphaFoldDB" id="A0A5J5DFG7"/>
<evidence type="ECO:0000313" key="1">
    <source>
        <dbReference type="EMBL" id="KAA8592095.1"/>
    </source>
</evidence>
<evidence type="ECO:0000313" key="2">
    <source>
        <dbReference type="Proteomes" id="UP000327493"/>
    </source>
</evidence>
<reference evidence="1 2" key="1">
    <citation type="submission" date="2019-08" db="EMBL/GenBank/DDBJ databases">
        <title>A chromosome-level genome assembly, high-density linkage maps, and genome scans reveal the genomic architecture of hybrid incompatibilities underlying speciation via character displacement in darters (Percidae: Etheostominae).</title>
        <authorList>
            <person name="Moran R.L."/>
            <person name="Catchen J.M."/>
            <person name="Fuller R.C."/>
        </authorList>
    </citation>
    <scope>NUCLEOTIDE SEQUENCE [LARGE SCALE GENOMIC DNA]</scope>
    <source>
        <strain evidence="1">EspeVRDwgs_2016</strain>
        <tissue evidence="1">Muscle</tissue>
    </source>
</reference>
<dbReference type="Proteomes" id="UP000327493">
    <property type="component" value="Chromosome 5"/>
</dbReference>
<keyword evidence="2" id="KW-1185">Reference proteome</keyword>
<accession>A0A5J5DFG7</accession>
<proteinExistence type="predicted"/>
<name>A0A5J5DFG7_9PERO</name>
<comment type="caution">
    <text evidence="1">The sequence shown here is derived from an EMBL/GenBank/DDBJ whole genome shotgun (WGS) entry which is preliminary data.</text>
</comment>
<gene>
    <name evidence="1" type="ORF">FQN60_017550</name>
</gene>
<feature type="non-terminal residue" evidence="1">
    <location>
        <position position="157"/>
    </location>
</feature>
<organism evidence="1 2">
    <name type="scientific">Etheostoma spectabile</name>
    <name type="common">orangethroat darter</name>
    <dbReference type="NCBI Taxonomy" id="54343"/>
    <lineage>
        <taxon>Eukaryota</taxon>
        <taxon>Metazoa</taxon>
        <taxon>Chordata</taxon>
        <taxon>Craniata</taxon>
        <taxon>Vertebrata</taxon>
        <taxon>Euteleostomi</taxon>
        <taxon>Actinopterygii</taxon>
        <taxon>Neopterygii</taxon>
        <taxon>Teleostei</taxon>
        <taxon>Neoteleostei</taxon>
        <taxon>Acanthomorphata</taxon>
        <taxon>Eupercaria</taxon>
        <taxon>Perciformes</taxon>
        <taxon>Percoidei</taxon>
        <taxon>Percidae</taxon>
        <taxon>Etheostomatinae</taxon>
        <taxon>Etheostoma</taxon>
    </lineage>
</organism>
<protein>
    <submittedName>
        <fullName evidence="1">Uncharacterized protein</fullName>
    </submittedName>
</protein>
<sequence length="157" mass="17364">MRILSSHHIGIVIEGVQVLHEMPSVPHSCAMLFGLIHALNLRYPSKLKYTSDEGDGLLGGAEALGPLDSYSNGFSDGNTPVVCKVELKKPVAQEILMIDSSPAATFGDSYLRTMEEQIMVFSMPLSIVHRVVHRMVDEMLAVLPQFVNFPRTQEELQ</sequence>